<keyword evidence="3" id="KW-1185">Reference proteome</keyword>
<accession>A0ABT9LVX3</accession>
<comment type="caution">
    <text evidence="2">The sequence shown here is derived from an EMBL/GenBank/DDBJ whole genome shotgun (WGS) entry which is preliminary data.</text>
</comment>
<name>A0ABT9LVX3_9BACL</name>
<gene>
    <name evidence="2" type="ORF">J2S04_001347</name>
</gene>
<dbReference type="Proteomes" id="UP001229209">
    <property type="component" value="Unassembled WGS sequence"/>
</dbReference>
<dbReference type="SUPFAM" id="SSF102110">
    <property type="entry name" value="(2r)-phospho-3-sulfolactate synthase ComA"/>
    <property type="match status" value="1"/>
</dbReference>
<evidence type="ECO:0000256" key="1">
    <source>
        <dbReference type="ARBA" id="ARBA00010424"/>
    </source>
</evidence>
<dbReference type="InterPro" id="IPR013785">
    <property type="entry name" value="Aldolase_TIM"/>
</dbReference>
<reference evidence="2 3" key="1">
    <citation type="submission" date="2023-07" db="EMBL/GenBank/DDBJ databases">
        <title>Genomic Encyclopedia of Type Strains, Phase IV (KMG-IV): sequencing the most valuable type-strain genomes for metagenomic binning, comparative biology and taxonomic classification.</title>
        <authorList>
            <person name="Goeker M."/>
        </authorList>
    </citation>
    <scope>NUCLEOTIDE SEQUENCE [LARGE SCALE GENOMIC DNA]</scope>
    <source>
        <strain evidence="2 3">DSM 25924</strain>
    </source>
</reference>
<dbReference type="GO" id="GO:0043817">
    <property type="term" value="F:phosphosulfolactate synthase activity"/>
    <property type="evidence" value="ECO:0007669"/>
    <property type="project" value="UniProtKB-EC"/>
</dbReference>
<dbReference type="PANTHER" id="PTHR48413:SF1">
    <property type="entry name" value="PROTEIN HEAT-STRESS-ASSOCIATED 32"/>
    <property type="match status" value="1"/>
</dbReference>
<dbReference type="InterPro" id="IPR003830">
    <property type="entry name" value="ComA_synth"/>
</dbReference>
<dbReference type="InterPro" id="IPR036112">
    <property type="entry name" value="ComA_synth_sf"/>
</dbReference>
<comment type="similarity">
    <text evidence="1">Belongs to the phosphosulfolactate synthase family.</text>
</comment>
<sequence>MILSEKRAFAQIIQSPIPNRKEKPRTEGLTMVIDKGMGTREFTDLMEVASAHLDILKFGFGSSTLYPESVLRQKLDIAKLYSVFTCPGGTLAEIAYHQNAFKEYLHYCVKLGFTAMEISDGTLDIPSEDRLRMIEQAKSQLSLVLSEVGKKLTHGVDPIALAKQVKLDLLAGADYVVVEGRESGENAGMYDGSGHLDELVFQEFLACLDTSEQQRLMFEAPKKSQQIDFIERFGTQVNLGNIAPAETIALECLRRGLRSDTFAFVSLPSEVSG</sequence>
<proteinExistence type="inferred from homology"/>
<evidence type="ECO:0000313" key="3">
    <source>
        <dbReference type="Proteomes" id="UP001229209"/>
    </source>
</evidence>
<keyword evidence="2" id="KW-0456">Lyase</keyword>
<evidence type="ECO:0000313" key="2">
    <source>
        <dbReference type="EMBL" id="MDP9728410.1"/>
    </source>
</evidence>
<dbReference type="EMBL" id="JAURUO010000006">
    <property type="protein sequence ID" value="MDP9728410.1"/>
    <property type="molecule type" value="Genomic_DNA"/>
</dbReference>
<dbReference type="EC" id="4.4.1.19" evidence="2"/>
<dbReference type="RefSeq" id="WP_203114373.1">
    <property type="nucleotide sequence ID" value="NZ_JAURUO010000006.1"/>
</dbReference>
<dbReference type="Gene3D" id="3.20.20.70">
    <property type="entry name" value="Aldolase class I"/>
    <property type="match status" value="1"/>
</dbReference>
<organism evidence="2 3">
    <name type="scientific">Alicyclobacillus tolerans</name>
    <dbReference type="NCBI Taxonomy" id="90970"/>
    <lineage>
        <taxon>Bacteria</taxon>
        <taxon>Bacillati</taxon>
        <taxon>Bacillota</taxon>
        <taxon>Bacilli</taxon>
        <taxon>Bacillales</taxon>
        <taxon>Alicyclobacillaceae</taxon>
        <taxon>Alicyclobacillus</taxon>
    </lineage>
</organism>
<protein>
    <submittedName>
        <fullName evidence="2">Phosphosulfolactate synthase</fullName>
        <ecNumber evidence="2">4.4.1.19</ecNumber>
    </submittedName>
</protein>
<dbReference type="Pfam" id="PF02679">
    <property type="entry name" value="ComA"/>
    <property type="match status" value="1"/>
</dbReference>
<dbReference type="PANTHER" id="PTHR48413">
    <property type="match status" value="1"/>
</dbReference>